<evidence type="ECO:0008006" key="3">
    <source>
        <dbReference type="Google" id="ProtNLM"/>
    </source>
</evidence>
<organism evidence="1 2">
    <name type="scientific">Actinocorallia longicatena</name>
    <dbReference type="NCBI Taxonomy" id="111803"/>
    <lineage>
        <taxon>Bacteria</taxon>
        <taxon>Bacillati</taxon>
        <taxon>Actinomycetota</taxon>
        <taxon>Actinomycetes</taxon>
        <taxon>Streptosporangiales</taxon>
        <taxon>Thermomonosporaceae</taxon>
        <taxon>Actinocorallia</taxon>
    </lineage>
</organism>
<sequence>MFGNPVSRTFGRQYFEYMRMWLEVAEKDEFAEVAGLVEWGCLAWAAQRGDEVDGVFVRLALEFRHQSTDGRLGWWTPGEVRRLLLEWIPDSVASGPETYPLALGSVRALLGYLDASGLLDPRGGTAADCLAEVDAVGPRYLELVREPKTPGAATIVMRAAFERGLDLADSEAVRTFLQDVKAGRTELDAGLIAQVLDGPRDEPPARKAPVLPVHVPDEAELRAAAESCGFLAMMREGIPPHELTYLEAWAEATGPAEGDVVEVWRRALLALLELEAAATEGSLFRVIYRDAVPDLLHTLYGMAAPVSAFSLAEATWLNCLRTEHPFLPTTAAERELSHADLLGGVGDVLDGLELLGAITVEDPEGLPFVALTPLATAILRGEYLAEGREAGRIGELTGAPPAGLLGVLVDHYPPDAAREELALWLAAHGDDPAPLLEAIRDCPFHGRAAALLWALTSDLETGPALLESLRTDPVLAPLALTRLTDLGTVGLDDLTEAEGGLVLAENFLTLLERRGPAALTARLAQLPDDSRQHVVASVLASGHPDEQGLTAFRAALTG</sequence>
<proteinExistence type="predicted"/>
<gene>
    <name evidence="1" type="ORF">GCM10010468_15960</name>
</gene>
<evidence type="ECO:0000313" key="2">
    <source>
        <dbReference type="Proteomes" id="UP001501237"/>
    </source>
</evidence>
<dbReference type="EMBL" id="BAAAUV010000003">
    <property type="protein sequence ID" value="GAA3202347.1"/>
    <property type="molecule type" value="Genomic_DNA"/>
</dbReference>
<dbReference type="Proteomes" id="UP001501237">
    <property type="component" value="Unassembled WGS sequence"/>
</dbReference>
<protein>
    <recommendedName>
        <fullName evidence="3">HEAT repeat protein</fullName>
    </recommendedName>
</protein>
<reference evidence="2" key="1">
    <citation type="journal article" date="2019" name="Int. J. Syst. Evol. Microbiol.">
        <title>The Global Catalogue of Microorganisms (GCM) 10K type strain sequencing project: providing services to taxonomists for standard genome sequencing and annotation.</title>
        <authorList>
            <consortium name="The Broad Institute Genomics Platform"/>
            <consortium name="The Broad Institute Genome Sequencing Center for Infectious Disease"/>
            <person name="Wu L."/>
            <person name="Ma J."/>
        </authorList>
    </citation>
    <scope>NUCLEOTIDE SEQUENCE [LARGE SCALE GENOMIC DNA]</scope>
    <source>
        <strain evidence="2">JCM 9377</strain>
    </source>
</reference>
<accession>A0ABP6Q6F5</accession>
<comment type="caution">
    <text evidence="1">The sequence shown here is derived from an EMBL/GenBank/DDBJ whole genome shotgun (WGS) entry which is preliminary data.</text>
</comment>
<evidence type="ECO:0000313" key="1">
    <source>
        <dbReference type="EMBL" id="GAA3202347.1"/>
    </source>
</evidence>
<keyword evidence="2" id="KW-1185">Reference proteome</keyword>
<name>A0ABP6Q6F5_9ACTN</name>